<feature type="transmembrane region" description="Helical" evidence="6">
    <location>
        <begin position="388"/>
        <end position="406"/>
    </location>
</feature>
<dbReference type="Proteomes" id="UP000030752">
    <property type="component" value="Unassembled WGS sequence"/>
</dbReference>
<evidence type="ECO:0000256" key="1">
    <source>
        <dbReference type="ARBA" id="ARBA00011408"/>
    </source>
</evidence>
<dbReference type="eggNOG" id="KOG3783">
    <property type="taxonomic scope" value="Eukaryota"/>
</dbReference>
<proteinExistence type="predicted"/>
<dbReference type="RefSeq" id="XP_008721428.1">
    <property type="nucleotide sequence ID" value="XM_008723206.1"/>
</dbReference>
<evidence type="ECO:0000313" key="8">
    <source>
        <dbReference type="Proteomes" id="UP000030752"/>
    </source>
</evidence>
<organism evidence="7 8">
    <name type="scientific">Cyphellophora europaea (strain CBS 101466)</name>
    <name type="common">Phialophora europaea</name>
    <dbReference type="NCBI Taxonomy" id="1220924"/>
    <lineage>
        <taxon>Eukaryota</taxon>
        <taxon>Fungi</taxon>
        <taxon>Dikarya</taxon>
        <taxon>Ascomycota</taxon>
        <taxon>Pezizomycotina</taxon>
        <taxon>Eurotiomycetes</taxon>
        <taxon>Chaetothyriomycetidae</taxon>
        <taxon>Chaetothyriales</taxon>
        <taxon>Cyphellophoraceae</taxon>
        <taxon>Cyphellophora</taxon>
    </lineage>
</organism>
<dbReference type="AlphaFoldDB" id="W2RJT7"/>
<dbReference type="Pfam" id="PF10300">
    <property type="entry name" value="Iml2-TPR_39"/>
    <property type="match status" value="1"/>
</dbReference>
<comment type="subunit">
    <text evidence="1">Interacts with lipid droplet proteins.</text>
</comment>
<dbReference type="GO" id="GO:0005741">
    <property type="term" value="C:mitochondrial outer membrane"/>
    <property type="evidence" value="ECO:0007669"/>
    <property type="project" value="TreeGrafter"/>
</dbReference>
<evidence type="ECO:0000256" key="2">
    <source>
        <dbReference type="ARBA" id="ARBA00018424"/>
    </source>
</evidence>
<dbReference type="PANTHER" id="PTHR31859:SF1">
    <property type="entry name" value="TETRATRICOPEPTIDE REPEAT PROTEIN 39C"/>
    <property type="match status" value="1"/>
</dbReference>
<evidence type="ECO:0000256" key="6">
    <source>
        <dbReference type="SAM" id="Phobius"/>
    </source>
</evidence>
<dbReference type="InterPro" id="IPR019412">
    <property type="entry name" value="IML2/TPR_39"/>
</dbReference>
<keyword evidence="8" id="KW-1185">Reference proteome</keyword>
<dbReference type="GO" id="GO:0005829">
    <property type="term" value="C:cytosol"/>
    <property type="evidence" value="ECO:0007669"/>
    <property type="project" value="TreeGrafter"/>
</dbReference>
<sequence>MHRVGKWLDRGKAYAAASASTQSLDSLTESHNMDTALHAVELIMDDDIEGAEAGVRDGSSAFHKLARGTLAFMRATLGFEQEVMKQAAEELYEAESSASTSHYKALHDPKAFQSSIYDKGSEFSLCQAEAQIMQAIVSVLNENLTESLKGFYKLRKAYMTLDALTEMEKNFMKAQGVKSLANSRQGSSESLNSQGSQGTPLTSVVAPKTVPATEPKQPSNLRYAEVISPLKDDDDDDDEFFDAESIKEDTEVLPAYRGKLQASPGAPKYHHLEQDLEGLSMTDRARTSGSTPGSRPTSSHSNVNNSQPTLVAKASTIATPAMITLDADSEVFSNSLDIFIHSGTNLMFGVLNLMISAVPPAFSRLLSIIGFRGDRERGLRMLWQASKFSNVNGGMAGFVLFGWYNGLVGFCDIIPDGDPGDPEDMVGYPRERLLVLLQEMRKRYTKSYLWLIEEARMAAAMKQLDKGLELLSGEGKSRLKQLEALHMFEKSLEAMYAHRYELCAGSFIDCADLNKWSQALYFFIAGAAHVEMYRHATAAGETERAAKNKKMATEYFETAPTKLGKKKMLGRQLPFEVFVQRKLAKWEGRAQKFGCDLVDAIGVSPLEEMIYLWGGYKKMPRKELEKSLANLQWSEKQQGWQNEDVDEHGINVLLKGVILRNLRQHQESLDLLQRELVGKPDGFLKGLNHDDWPQPAAHYEMGVNLWMMRTGFVRINGTTCEGLQADEKLPELNIDKDIALVEEAKRHIERARSWEKYELDARMGMKVTAAINAIKWWEQKYMTAH</sequence>
<name>W2RJT7_CYPE1</name>
<dbReference type="STRING" id="1220924.W2RJT7"/>
<evidence type="ECO:0000256" key="3">
    <source>
        <dbReference type="ARBA" id="ARBA00019539"/>
    </source>
</evidence>
<evidence type="ECO:0000313" key="7">
    <source>
        <dbReference type="EMBL" id="ETN36610.1"/>
    </source>
</evidence>
<accession>W2RJT7</accession>
<reference evidence="7 8" key="1">
    <citation type="submission" date="2013-03" db="EMBL/GenBank/DDBJ databases">
        <title>The Genome Sequence of Phialophora europaea CBS 101466.</title>
        <authorList>
            <consortium name="The Broad Institute Genomics Platform"/>
            <person name="Cuomo C."/>
            <person name="de Hoog S."/>
            <person name="Gorbushina A."/>
            <person name="Walker B."/>
            <person name="Young S.K."/>
            <person name="Zeng Q."/>
            <person name="Gargeya S."/>
            <person name="Fitzgerald M."/>
            <person name="Haas B."/>
            <person name="Abouelleil A."/>
            <person name="Allen A.W."/>
            <person name="Alvarado L."/>
            <person name="Arachchi H.M."/>
            <person name="Berlin A.M."/>
            <person name="Chapman S.B."/>
            <person name="Gainer-Dewar J."/>
            <person name="Goldberg J."/>
            <person name="Griggs A."/>
            <person name="Gujja S."/>
            <person name="Hansen M."/>
            <person name="Howarth C."/>
            <person name="Imamovic A."/>
            <person name="Ireland A."/>
            <person name="Larimer J."/>
            <person name="McCowan C."/>
            <person name="Murphy C."/>
            <person name="Pearson M."/>
            <person name="Poon T.W."/>
            <person name="Priest M."/>
            <person name="Roberts A."/>
            <person name="Saif S."/>
            <person name="Shea T."/>
            <person name="Sisk P."/>
            <person name="Sykes S."/>
            <person name="Wortman J."/>
            <person name="Nusbaum C."/>
            <person name="Birren B."/>
        </authorList>
    </citation>
    <scope>NUCLEOTIDE SEQUENCE [LARGE SCALE GENOMIC DNA]</scope>
    <source>
        <strain evidence="7 8">CBS 101466</strain>
    </source>
</reference>
<dbReference type="EMBL" id="KB822725">
    <property type="protein sequence ID" value="ETN36610.1"/>
    <property type="molecule type" value="Genomic_DNA"/>
</dbReference>
<dbReference type="GeneID" id="19976227"/>
<feature type="region of interest" description="Disordered" evidence="5">
    <location>
        <begin position="182"/>
        <end position="204"/>
    </location>
</feature>
<evidence type="ECO:0000256" key="4">
    <source>
        <dbReference type="ARBA" id="ARBA00043897"/>
    </source>
</evidence>
<protein>
    <recommendedName>
        <fullName evidence="2">Inclusion body clearance protein IML2</fullName>
    </recommendedName>
    <alternativeName>
        <fullName evidence="3">Inclusion body clearance protein iml2</fullName>
    </alternativeName>
</protein>
<dbReference type="InParanoid" id="W2RJT7"/>
<feature type="region of interest" description="Disordered" evidence="5">
    <location>
        <begin position="283"/>
        <end position="308"/>
    </location>
</feature>
<dbReference type="GO" id="GO:0005634">
    <property type="term" value="C:nucleus"/>
    <property type="evidence" value="ECO:0007669"/>
    <property type="project" value="TreeGrafter"/>
</dbReference>
<feature type="compositionally biased region" description="Polar residues" evidence="5">
    <location>
        <begin position="182"/>
        <end position="202"/>
    </location>
</feature>
<dbReference type="VEuPathDB" id="FungiDB:HMPREF1541_08888"/>
<dbReference type="OrthoDB" id="2154985at2759"/>
<feature type="compositionally biased region" description="Low complexity" evidence="5">
    <location>
        <begin position="287"/>
        <end position="299"/>
    </location>
</feature>
<dbReference type="PANTHER" id="PTHR31859">
    <property type="entry name" value="TETRATRICOPEPTIDE REPEAT PROTEIN 39 FAMILY MEMBER"/>
    <property type="match status" value="1"/>
</dbReference>
<keyword evidence="6" id="KW-0472">Membrane</keyword>
<keyword evidence="6" id="KW-0812">Transmembrane</keyword>
<feature type="transmembrane region" description="Helical" evidence="6">
    <location>
        <begin position="346"/>
        <end position="367"/>
    </location>
</feature>
<keyword evidence="6" id="KW-1133">Transmembrane helix</keyword>
<dbReference type="FunCoup" id="W2RJT7">
    <property type="interactions" value="122"/>
</dbReference>
<comment type="function">
    <text evidence="4">Inclusion body (IB) resident protein that interacts strongly with lipid droplet (LD) proteins. Involved in LD-mediated IB clearing after protein folding stress, probably by enabling access to the IBs of an LD-stored soluble sterol derivative that acts as a chaperone in inclusion clearing.</text>
</comment>
<gene>
    <name evidence="7" type="ORF">HMPREF1541_08888</name>
</gene>
<dbReference type="HOGENOM" id="CLU_014926_1_0_1"/>
<evidence type="ECO:0000256" key="5">
    <source>
        <dbReference type="SAM" id="MobiDB-lite"/>
    </source>
</evidence>